<reference evidence="8 9" key="1">
    <citation type="submission" date="2024-02" db="EMBL/GenBank/DDBJ databases">
        <authorList>
            <person name="Chen Y."/>
            <person name="Shah S."/>
            <person name="Dougan E. K."/>
            <person name="Thang M."/>
            <person name="Chan C."/>
        </authorList>
    </citation>
    <scope>NUCLEOTIDE SEQUENCE [LARGE SCALE GENOMIC DNA]</scope>
</reference>
<keyword evidence="9" id="KW-1185">Reference proteome</keyword>
<feature type="domain" description="TauD/TfdA-like" evidence="7">
    <location>
        <begin position="116"/>
        <end position="362"/>
    </location>
</feature>
<dbReference type="Gene3D" id="3.60.130.10">
    <property type="entry name" value="Clavaminate synthase-like"/>
    <property type="match status" value="1"/>
</dbReference>
<evidence type="ECO:0000256" key="6">
    <source>
        <dbReference type="SAM" id="SignalP"/>
    </source>
</evidence>
<evidence type="ECO:0000256" key="2">
    <source>
        <dbReference type="ARBA" id="ARBA00022723"/>
    </source>
</evidence>
<evidence type="ECO:0000256" key="4">
    <source>
        <dbReference type="ARBA" id="ARBA00023002"/>
    </source>
</evidence>
<dbReference type="EMBL" id="CAXAMM010043851">
    <property type="protein sequence ID" value="CAK9112044.1"/>
    <property type="molecule type" value="Genomic_DNA"/>
</dbReference>
<evidence type="ECO:0000256" key="1">
    <source>
        <dbReference type="ARBA" id="ARBA00005896"/>
    </source>
</evidence>
<keyword evidence="5" id="KW-0408">Iron</keyword>
<dbReference type="PANTHER" id="PTHR43779">
    <property type="entry name" value="DIOXYGENASE RV0097-RELATED"/>
    <property type="match status" value="1"/>
</dbReference>
<keyword evidence="6" id="KW-0732">Signal</keyword>
<gene>
    <name evidence="8" type="ORF">SCF082_LOCUS51960</name>
</gene>
<proteinExistence type="inferred from homology"/>
<organism evidence="8 9">
    <name type="scientific">Durusdinium trenchii</name>
    <dbReference type="NCBI Taxonomy" id="1381693"/>
    <lineage>
        <taxon>Eukaryota</taxon>
        <taxon>Sar</taxon>
        <taxon>Alveolata</taxon>
        <taxon>Dinophyceae</taxon>
        <taxon>Suessiales</taxon>
        <taxon>Symbiodiniaceae</taxon>
        <taxon>Durusdinium</taxon>
    </lineage>
</organism>
<sequence>MHRAVSAAALFLRFRLAAAEGRLAAAVGETEHSDPINGDGGDREVHHDPFPRLVPLKPFGGFVDRSPVHEGCEGSLLELHEATSDVPRLLGAELLEPLAELGYVAVRGTLGARVSVEQWRRLGLAALRGDALLEFSGRFGEVPPVISRHVSHPESPSDQILRLSNQAARGVVGVGPAWHQDGATERRAFSHLLLHALSVPKEGAETQLAHLGKAFEHLPPDVQEQWSRMASVNAYSGAVHPLVHRHPISGQKVLFLHLGQTGALISWNHTGEAAPSGVPPSWQLAQDAMVPELQMPLGYRTLTPHEATEVLQRYEALLERPELQITHRYQVGDLLLLDNLMVAHRAVHRENFDGLRLLHRTTLRGTRNLDAEGLPPFLYIFGPNPFDSGLWQSADYYGVGFRWNISESFRN</sequence>
<feature type="chain" id="PRO_5047166010" description="TauD/TfdA-like domain-containing protein" evidence="6">
    <location>
        <begin position="20"/>
        <end position="411"/>
    </location>
</feature>
<keyword evidence="2" id="KW-0479">Metal-binding</keyword>
<dbReference type="InterPro" id="IPR003819">
    <property type="entry name" value="TauD/TfdA-like"/>
</dbReference>
<protein>
    <recommendedName>
        <fullName evidence="7">TauD/TfdA-like domain-containing protein</fullName>
    </recommendedName>
</protein>
<evidence type="ECO:0000259" key="7">
    <source>
        <dbReference type="Pfam" id="PF02668"/>
    </source>
</evidence>
<keyword evidence="3" id="KW-0223">Dioxygenase</keyword>
<comment type="caution">
    <text evidence="8">The sequence shown here is derived from an EMBL/GenBank/DDBJ whole genome shotgun (WGS) entry which is preliminary data.</text>
</comment>
<dbReference type="Pfam" id="PF02668">
    <property type="entry name" value="TauD"/>
    <property type="match status" value="1"/>
</dbReference>
<keyword evidence="4" id="KW-0560">Oxidoreductase</keyword>
<feature type="signal peptide" evidence="6">
    <location>
        <begin position="1"/>
        <end position="19"/>
    </location>
</feature>
<comment type="similarity">
    <text evidence="1">Belongs to the TfdA dioxygenase family.</text>
</comment>
<accession>A0ABP0SI30</accession>
<name>A0ABP0SI30_9DINO</name>
<dbReference type="PANTHER" id="PTHR43779:SF3">
    <property type="entry name" value="(3R)-3-[(CARBOXYMETHYL)AMINO]FATTY ACID OXYGENASE_DECARBOXYLASE"/>
    <property type="match status" value="1"/>
</dbReference>
<evidence type="ECO:0000313" key="9">
    <source>
        <dbReference type="Proteomes" id="UP001642464"/>
    </source>
</evidence>
<dbReference type="InterPro" id="IPR051178">
    <property type="entry name" value="TfdA_dioxygenase"/>
</dbReference>
<evidence type="ECO:0000256" key="3">
    <source>
        <dbReference type="ARBA" id="ARBA00022964"/>
    </source>
</evidence>
<evidence type="ECO:0000313" key="8">
    <source>
        <dbReference type="EMBL" id="CAK9112044.1"/>
    </source>
</evidence>
<dbReference type="SUPFAM" id="SSF51197">
    <property type="entry name" value="Clavaminate synthase-like"/>
    <property type="match status" value="1"/>
</dbReference>
<dbReference type="Proteomes" id="UP001642464">
    <property type="component" value="Unassembled WGS sequence"/>
</dbReference>
<dbReference type="InterPro" id="IPR042098">
    <property type="entry name" value="TauD-like_sf"/>
</dbReference>
<evidence type="ECO:0000256" key="5">
    <source>
        <dbReference type="ARBA" id="ARBA00023004"/>
    </source>
</evidence>